<organism evidence="2 3">
    <name type="scientific">Paeniglutamicibacter antarcticus</name>
    <dbReference type="NCBI Taxonomy" id="494023"/>
    <lineage>
        <taxon>Bacteria</taxon>
        <taxon>Bacillati</taxon>
        <taxon>Actinomycetota</taxon>
        <taxon>Actinomycetes</taxon>
        <taxon>Micrococcales</taxon>
        <taxon>Micrococcaceae</taxon>
        <taxon>Paeniglutamicibacter</taxon>
    </lineage>
</organism>
<keyword evidence="3" id="KW-1185">Reference proteome</keyword>
<feature type="signal peptide" evidence="1">
    <location>
        <begin position="1"/>
        <end position="35"/>
    </location>
</feature>
<evidence type="ECO:0000313" key="2">
    <source>
        <dbReference type="EMBL" id="GAA5227889.1"/>
    </source>
</evidence>
<accession>A0ABP9TS24</accession>
<dbReference type="Proteomes" id="UP001501257">
    <property type="component" value="Unassembled WGS sequence"/>
</dbReference>
<evidence type="ECO:0000313" key="3">
    <source>
        <dbReference type="Proteomes" id="UP001501257"/>
    </source>
</evidence>
<name>A0ABP9TS24_9MICC</name>
<keyword evidence="1" id="KW-0732">Signal</keyword>
<evidence type="ECO:0000256" key="1">
    <source>
        <dbReference type="SAM" id="SignalP"/>
    </source>
</evidence>
<feature type="chain" id="PRO_5046535626" description="SipW-cognate class signal peptide" evidence="1">
    <location>
        <begin position="36"/>
        <end position="169"/>
    </location>
</feature>
<dbReference type="EMBL" id="BAABLK010000034">
    <property type="protein sequence ID" value="GAA5227889.1"/>
    <property type="molecule type" value="Genomic_DNA"/>
</dbReference>
<sequence length="169" mass="16932">MSTVMNKNASKLGRKKKITLVTAALLAVGAGAAIAYWTVGGAGTGTAVTGTSTDIVVNQTTVVTPMYPGDTAQTLSGTFDNLTNNGGPVYVGTVTAAIVSVDKAGGAAAGTCEAADYTLTDAAMTVNEEVPAGSEVGSWTGATIQFKNNLEENQDACKGATVNLAYTVS</sequence>
<comment type="caution">
    <text evidence="2">The sequence shown here is derived from an EMBL/GenBank/DDBJ whole genome shotgun (WGS) entry which is preliminary data.</text>
</comment>
<protein>
    <recommendedName>
        <fullName evidence="4">SipW-cognate class signal peptide</fullName>
    </recommendedName>
</protein>
<gene>
    <name evidence="2" type="ORF">GCM10025778_24220</name>
</gene>
<reference evidence="3" key="1">
    <citation type="journal article" date="2019" name="Int. J. Syst. Evol. Microbiol.">
        <title>The Global Catalogue of Microorganisms (GCM) 10K type strain sequencing project: providing services to taxonomists for standard genome sequencing and annotation.</title>
        <authorList>
            <consortium name="The Broad Institute Genomics Platform"/>
            <consortium name="The Broad Institute Genome Sequencing Center for Infectious Disease"/>
            <person name="Wu L."/>
            <person name="Ma J."/>
        </authorList>
    </citation>
    <scope>NUCLEOTIDE SEQUENCE [LARGE SCALE GENOMIC DNA]</scope>
    <source>
        <strain evidence="3">JCM 18952</strain>
    </source>
</reference>
<proteinExistence type="predicted"/>
<evidence type="ECO:0008006" key="4">
    <source>
        <dbReference type="Google" id="ProtNLM"/>
    </source>
</evidence>